<dbReference type="PANTHER" id="PTHR43280:SF32">
    <property type="entry name" value="TRANSCRIPTIONAL REGULATORY PROTEIN"/>
    <property type="match status" value="1"/>
</dbReference>
<dbReference type="GO" id="GO:0043565">
    <property type="term" value="F:sequence-specific DNA binding"/>
    <property type="evidence" value="ECO:0007669"/>
    <property type="project" value="InterPro"/>
</dbReference>
<dbReference type="InterPro" id="IPR018060">
    <property type="entry name" value="HTH_AraC"/>
</dbReference>
<keyword evidence="3" id="KW-0804">Transcription</keyword>
<name>A0A7C9FRA8_9BACT</name>
<evidence type="ECO:0000256" key="1">
    <source>
        <dbReference type="ARBA" id="ARBA00023015"/>
    </source>
</evidence>
<keyword evidence="1" id="KW-0805">Transcription regulation</keyword>
<sequence length="286" mass="33008">MKWQFENRMTNGQFKVSVGETTLKGDGLLNGSKELLSTIVLNPGPDQQVVIDKITHTFPSGSILPLVSNQHFLFDNPQSLIAWQFNRSFYCIADHDAEVGCVGFLFYGIQNPLFIALSEQEMEGFSIIQTMCVEDMSIKDKMQGEMLRTLLKRLIIKVTRIAKRQTENYDCFTEEKMDVIRKFNLLVEVNYRSQHEVQFYAQAMNKSPKTLTNIFGLCNYPSPSKLIQRRIIAEAKRYLYFTNKSAKEIACELGFTSMAHFSRFFKLHAGMNFSEFRNQQLLTLEK</sequence>
<feature type="domain" description="HTH araC/xylS-type" evidence="4">
    <location>
        <begin position="181"/>
        <end position="279"/>
    </location>
</feature>
<dbReference type="SMART" id="SM00342">
    <property type="entry name" value="HTH_ARAC"/>
    <property type="match status" value="1"/>
</dbReference>
<gene>
    <name evidence="5" type="ORF">GBK04_21785</name>
</gene>
<evidence type="ECO:0000256" key="2">
    <source>
        <dbReference type="ARBA" id="ARBA00023125"/>
    </source>
</evidence>
<keyword evidence="6" id="KW-1185">Reference proteome</keyword>
<evidence type="ECO:0000259" key="4">
    <source>
        <dbReference type="PROSITE" id="PS01124"/>
    </source>
</evidence>
<organism evidence="5 6">
    <name type="scientific">Salmonirosea aquatica</name>
    <dbReference type="NCBI Taxonomy" id="2654236"/>
    <lineage>
        <taxon>Bacteria</taxon>
        <taxon>Pseudomonadati</taxon>
        <taxon>Bacteroidota</taxon>
        <taxon>Cytophagia</taxon>
        <taxon>Cytophagales</taxon>
        <taxon>Spirosomataceae</taxon>
        <taxon>Salmonirosea</taxon>
    </lineage>
</organism>
<dbReference type="PROSITE" id="PS01124">
    <property type="entry name" value="HTH_ARAC_FAMILY_2"/>
    <property type="match status" value="1"/>
</dbReference>
<proteinExistence type="predicted"/>
<dbReference type="SUPFAM" id="SSF46689">
    <property type="entry name" value="Homeodomain-like"/>
    <property type="match status" value="1"/>
</dbReference>
<dbReference type="EMBL" id="WHLY01000002">
    <property type="protein sequence ID" value="MPR35909.1"/>
    <property type="molecule type" value="Genomic_DNA"/>
</dbReference>
<evidence type="ECO:0000313" key="6">
    <source>
        <dbReference type="Proteomes" id="UP000479293"/>
    </source>
</evidence>
<accession>A0A7C9FRA8</accession>
<comment type="caution">
    <text evidence="5">The sequence shown here is derived from an EMBL/GenBank/DDBJ whole genome shotgun (WGS) entry which is preliminary data.</text>
</comment>
<dbReference type="InterPro" id="IPR009057">
    <property type="entry name" value="Homeodomain-like_sf"/>
</dbReference>
<dbReference type="Gene3D" id="1.10.10.60">
    <property type="entry name" value="Homeodomain-like"/>
    <property type="match status" value="1"/>
</dbReference>
<dbReference type="RefSeq" id="WP_152763368.1">
    <property type="nucleotide sequence ID" value="NZ_WHLY01000002.1"/>
</dbReference>
<dbReference type="PANTHER" id="PTHR43280">
    <property type="entry name" value="ARAC-FAMILY TRANSCRIPTIONAL REGULATOR"/>
    <property type="match status" value="1"/>
</dbReference>
<reference evidence="5 6" key="1">
    <citation type="submission" date="2019-10" db="EMBL/GenBank/DDBJ databases">
        <title>Draft Genome Sequence of Cytophagaceae sp. SJW1-29.</title>
        <authorList>
            <person name="Choi A."/>
        </authorList>
    </citation>
    <scope>NUCLEOTIDE SEQUENCE [LARGE SCALE GENOMIC DNA]</scope>
    <source>
        <strain evidence="5 6">SJW1-29</strain>
    </source>
</reference>
<dbReference type="Proteomes" id="UP000479293">
    <property type="component" value="Unassembled WGS sequence"/>
</dbReference>
<dbReference type="AlphaFoldDB" id="A0A7C9FRA8"/>
<evidence type="ECO:0000313" key="5">
    <source>
        <dbReference type="EMBL" id="MPR35909.1"/>
    </source>
</evidence>
<keyword evidence="2" id="KW-0238">DNA-binding</keyword>
<evidence type="ECO:0000256" key="3">
    <source>
        <dbReference type="ARBA" id="ARBA00023163"/>
    </source>
</evidence>
<protein>
    <submittedName>
        <fullName evidence="5">Helix-turn-helix domain-containing protein</fullName>
    </submittedName>
</protein>
<dbReference type="GO" id="GO:0003700">
    <property type="term" value="F:DNA-binding transcription factor activity"/>
    <property type="evidence" value="ECO:0007669"/>
    <property type="project" value="InterPro"/>
</dbReference>
<dbReference type="Pfam" id="PF12833">
    <property type="entry name" value="HTH_18"/>
    <property type="match status" value="1"/>
</dbReference>